<comment type="subcellular location">
    <subcellularLocation>
        <location evidence="1">Mitochondrion inner membrane</location>
        <topology evidence="1">Multi-pass membrane protein</topology>
    </subcellularLocation>
</comment>
<keyword evidence="13" id="KW-1185">Reference proteome</keyword>
<evidence type="ECO:0000256" key="1">
    <source>
        <dbReference type="ARBA" id="ARBA00004448"/>
    </source>
</evidence>
<dbReference type="OrthoDB" id="1747031at2759"/>
<evidence type="ECO:0000256" key="4">
    <source>
        <dbReference type="ARBA" id="ARBA00022692"/>
    </source>
</evidence>
<dbReference type="PROSITE" id="PS50920">
    <property type="entry name" value="SOLCAR"/>
    <property type="match status" value="2"/>
</dbReference>
<evidence type="ECO:0000256" key="6">
    <source>
        <dbReference type="ARBA" id="ARBA00022792"/>
    </source>
</evidence>
<evidence type="ECO:0000256" key="7">
    <source>
        <dbReference type="ARBA" id="ARBA00022989"/>
    </source>
</evidence>
<reference evidence="12 13" key="1">
    <citation type="journal article" date="2019" name="PLoS Biol.">
        <title>Sex chromosomes control vertical transmission of feminizing Wolbachia symbionts in an isopod.</title>
        <authorList>
            <person name="Becking T."/>
            <person name="Chebbi M.A."/>
            <person name="Giraud I."/>
            <person name="Moumen B."/>
            <person name="Laverre T."/>
            <person name="Caubet Y."/>
            <person name="Peccoud J."/>
            <person name="Gilbert C."/>
            <person name="Cordaux R."/>
        </authorList>
    </citation>
    <scope>NUCLEOTIDE SEQUENCE [LARGE SCALE GENOMIC DNA]</scope>
    <source>
        <strain evidence="12">ANa2</strain>
        <tissue evidence="12">Whole body excluding digestive tract and cuticle</tissue>
    </source>
</reference>
<evidence type="ECO:0000256" key="8">
    <source>
        <dbReference type="ARBA" id="ARBA00023128"/>
    </source>
</evidence>
<dbReference type="EMBL" id="SEYY01021237">
    <property type="protein sequence ID" value="KAB7496565.1"/>
    <property type="molecule type" value="Genomic_DNA"/>
</dbReference>
<dbReference type="Gene3D" id="1.50.40.10">
    <property type="entry name" value="Mitochondrial carrier domain"/>
    <property type="match status" value="2"/>
</dbReference>
<keyword evidence="5" id="KW-0677">Repeat</keyword>
<keyword evidence="3 11" id="KW-0813">Transport</keyword>
<dbReference type="InterPro" id="IPR023395">
    <property type="entry name" value="MCP_dom_sf"/>
</dbReference>
<keyword evidence="9 10" id="KW-0472">Membrane</keyword>
<evidence type="ECO:0000256" key="9">
    <source>
        <dbReference type="ARBA" id="ARBA00023136"/>
    </source>
</evidence>
<evidence type="ECO:0000256" key="10">
    <source>
        <dbReference type="PROSITE-ProRule" id="PRU00282"/>
    </source>
</evidence>
<evidence type="ECO:0000256" key="3">
    <source>
        <dbReference type="ARBA" id="ARBA00022448"/>
    </source>
</evidence>
<evidence type="ECO:0000256" key="5">
    <source>
        <dbReference type="ARBA" id="ARBA00022737"/>
    </source>
</evidence>
<evidence type="ECO:0000313" key="12">
    <source>
        <dbReference type="EMBL" id="KAB7496565.1"/>
    </source>
</evidence>
<gene>
    <name evidence="12" type="ORF">Anas_04757</name>
</gene>
<keyword evidence="6" id="KW-0999">Mitochondrion inner membrane</keyword>
<feature type="repeat" description="Solcar" evidence="10">
    <location>
        <begin position="74"/>
        <end position="158"/>
    </location>
</feature>
<keyword evidence="4 10" id="KW-0812">Transmembrane</keyword>
<dbReference type="GO" id="GO:1990542">
    <property type="term" value="P:mitochondrial transmembrane transport"/>
    <property type="evidence" value="ECO:0007669"/>
    <property type="project" value="InterPro"/>
</dbReference>
<comment type="caution">
    <text evidence="12">The sequence shown here is derived from an EMBL/GenBank/DDBJ whole genome shotgun (WGS) entry which is preliminary data.</text>
</comment>
<dbReference type="InterPro" id="IPR045315">
    <property type="entry name" value="Mtm1-like"/>
</dbReference>
<dbReference type="AlphaFoldDB" id="A0A5N5SQZ3"/>
<sequence>MSNFNGLTVTQQMMSSCTGGLITAVFMTPFDVVKVRLQTQQRALLKSRCFLYCNGLMDHLCNCATVHPTNGYKQPIWAGGVAGGIARSWAVTMFSPLELLRTKIQSKNISYKDVFTVLIREIKTAGPKTLWRGWTPTVLRDVPFSVLYWMSYENLKLLANQNHPSVPFALFAGATAGGFAGLLTLPLDVVKTHQQIEIEKPKGVAGNTRSMLIQIYSQQGLKGLFTGVGSSPCKGNASMCHHDNFI</sequence>
<dbReference type="PANTHER" id="PTHR45760">
    <property type="entry name" value="FI19922P1-RELATED"/>
    <property type="match status" value="1"/>
</dbReference>
<evidence type="ECO:0000256" key="11">
    <source>
        <dbReference type="RuleBase" id="RU000488"/>
    </source>
</evidence>
<evidence type="ECO:0000256" key="2">
    <source>
        <dbReference type="ARBA" id="ARBA00006375"/>
    </source>
</evidence>
<keyword evidence="8" id="KW-0496">Mitochondrion</keyword>
<name>A0A5N5SQZ3_9CRUS</name>
<dbReference type="GO" id="GO:0005743">
    <property type="term" value="C:mitochondrial inner membrane"/>
    <property type="evidence" value="ECO:0007669"/>
    <property type="project" value="UniProtKB-SubCell"/>
</dbReference>
<protein>
    <submittedName>
        <fullName evidence="12">Solute carrier family 25 member 39</fullName>
    </submittedName>
</protein>
<accession>A0A5N5SQZ3</accession>
<dbReference type="Proteomes" id="UP000326759">
    <property type="component" value="Unassembled WGS sequence"/>
</dbReference>
<dbReference type="PANTHER" id="PTHR45760:SF2">
    <property type="entry name" value="FI19922P1-RELATED"/>
    <property type="match status" value="1"/>
</dbReference>
<comment type="similarity">
    <text evidence="2 11">Belongs to the mitochondrial carrier (TC 2.A.29) family.</text>
</comment>
<dbReference type="Pfam" id="PF00153">
    <property type="entry name" value="Mito_carr"/>
    <property type="match status" value="3"/>
</dbReference>
<proteinExistence type="inferred from homology"/>
<dbReference type="SUPFAM" id="SSF103506">
    <property type="entry name" value="Mitochondrial carrier"/>
    <property type="match status" value="1"/>
</dbReference>
<evidence type="ECO:0000313" key="13">
    <source>
        <dbReference type="Proteomes" id="UP000326759"/>
    </source>
</evidence>
<organism evidence="12 13">
    <name type="scientific">Armadillidium nasatum</name>
    <dbReference type="NCBI Taxonomy" id="96803"/>
    <lineage>
        <taxon>Eukaryota</taxon>
        <taxon>Metazoa</taxon>
        <taxon>Ecdysozoa</taxon>
        <taxon>Arthropoda</taxon>
        <taxon>Crustacea</taxon>
        <taxon>Multicrustacea</taxon>
        <taxon>Malacostraca</taxon>
        <taxon>Eumalacostraca</taxon>
        <taxon>Peracarida</taxon>
        <taxon>Isopoda</taxon>
        <taxon>Oniscidea</taxon>
        <taxon>Crinocheta</taxon>
        <taxon>Armadillidiidae</taxon>
        <taxon>Armadillidium</taxon>
    </lineage>
</organism>
<keyword evidence="7" id="KW-1133">Transmembrane helix</keyword>
<feature type="repeat" description="Solcar" evidence="10">
    <location>
        <begin position="164"/>
        <end position="246"/>
    </location>
</feature>
<dbReference type="InterPro" id="IPR018108">
    <property type="entry name" value="MCP_transmembrane"/>
</dbReference>